<dbReference type="eggNOG" id="ENOG5031UYH">
    <property type="taxonomic scope" value="Bacteria"/>
</dbReference>
<sequence length="159" mass="16678">MTNVLGVASTAGFVLAGLLVLVAVILFFALHIPSVRNELTGRTAAAAIAQMRSMTWATRRHRETVARRLTADGTDAPEGEGGGSLHLRVMTPQLGRGEATTAEMDEAVTTLVTPARDAVDEAVTTLMEAGTESTGAWSADESKTILLEGDDTPKEGDGR</sequence>
<dbReference type="KEGG" id="ols:Olsu_1535"/>
<organism evidence="3 4">
    <name type="scientific">Olsenella uli (strain ATCC 49627 / DSM 7084 / CCUG 31166 / CIP 109912 / JCM 12494 / LMG 11480 / NCIMB 702895 / VPI D76D-27C)</name>
    <name type="common">Lactobacillus uli</name>
    <dbReference type="NCBI Taxonomy" id="633147"/>
    <lineage>
        <taxon>Bacteria</taxon>
        <taxon>Bacillati</taxon>
        <taxon>Actinomycetota</taxon>
        <taxon>Coriobacteriia</taxon>
        <taxon>Coriobacteriales</taxon>
        <taxon>Atopobiaceae</taxon>
        <taxon>Olsenella</taxon>
    </lineage>
</organism>
<keyword evidence="2" id="KW-0812">Transmembrane</keyword>
<evidence type="ECO:0000313" key="4">
    <source>
        <dbReference type="Proteomes" id="UP000000333"/>
    </source>
</evidence>
<dbReference type="EMBL" id="CP002106">
    <property type="protein sequence ID" value="ADK68634.1"/>
    <property type="molecule type" value="Genomic_DNA"/>
</dbReference>
<name>E1QWY1_OLSUV</name>
<dbReference type="OrthoDB" id="3193217at2"/>
<feature type="transmembrane region" description="Helical" evidence="2">
    <location>
        <begin position="12"/>
        <end position="32"/>
    </location>
</feature>
<evidence type="ECO:0000313" key="3">
    <source>
        <dbReference type="EMBL" id="ADK68634.1"/>
    </source>
</evidence>
<dbReference type="AlphaFoldDB" id="E1QWY1"/>
<protein>
    <submittedName>
        <fullName evidence="3">Uncharacterized protein</fullName>
    </submittedName>
</protein>
<gene>
    <name evidence="3" type="ordered locus">Olsu_1535</name>
</gene>
<keyword evidence="4" id="KW-1185">Reference proteome</keyword>
<dbReference type="STRING" id="633147.Olsu_1535"/>
<dbReference type="Proteomes" id="UP000000333">
    <property type="component" value="Chromosome"/>
</dbReference>
<dbReference type="RefSeq" id="WP_013252386.1">
    <property type="nucleotide sequence ID" value="NC_014363.1"/>
</dbReference>
<dbReference type="GeneID" id="78512921"/>
<feature type="region of interest" description="Disordered" evidence="1">
    <location>
        <begin position="129"/>
        <end position="159"/>
    </location>
</feature>
<keyword evidence="2" id="KW-0472">Membrane</keyword>
<evidence type="ECO:0000256" key="2">
    <source>
        <dbReference type="SAM" id="Phobius"/>
    </source>
</evidence>
<dbReference type="HOGENOM" id="CLU_1658984_0_0_11"/>
<keyword evidence="2" id="KW-1133">Transmembrane helix</keyword>
<accession>E1QWY1</accession>
<reference evidence="3 4" key="1">
    <citation type="journal article" date="2010" name="Stand. Genomic Sci.">
        <title>Complete genome sequence of Olsenella uli type strain (VPI D76D-27C).</title>
        <authorList>
            <person name="Goker M."/>
            <person name="Held B."/>
            <person name="Lucas S."/>
            <person name="Nolan M."/>
            <person name="Yasawong M."/>
            <person name="Glavina Del Rio T."/>
            <person name="Tice H."/>
            <person name="Cheng J.F."/>
            <person name="Bruce D."/>
            <person name="Detter J.C."/>
            <person name="Tapia R."/>
            <person name="Han C."/>
            <person name="Goodwin L."/>
            <person name="Pitluck S."/>
            <person name="Liolios K."/>
            <person name="Ivanova N."/>
            <person name="Mavromatis K."/>
            <person name="Mikhailova N."/>
            <person name="Pati A."/>
            <person name="Chen A."/>
            <person name="Palaniappan K."/>
            <person name="Land M."/>
            <person name="Hauser L."/>
            <person name="Chang Y.J."/>
            <person name="Jeffries C.D."/>
            <person name="Rohde M."/>
            <person name="Sikorski J."/>
            <person name="Pukall R."/>
            <person name="Woyke T."/>
            <person name="Bristow J."/>
            <person name="Eisen J.A."/>
            <person name="Markowitz V."/>
            <person name="Hugenholtz P."/>
            <person name="Kyrpides N.C."/>
            <person name="Klenk H.P."/>
            <person name="Lapidus A."/>
        </authorList>
    </citation>
    <scope>NUCLEOTIDE SEQUENCE [LARGE SCALE GENOMIC DNA]</scope>
    <source>
        <strain evidence="4">ATCC 49627 / DSM 7084 / CIP 109912 / JCM 12494 / NCIMB 702895 / VPI D76D-27C</strain>
    </source>
</reference>
<evidence type="ECO:0000256" key="1">
    <source>
        <dbReference type="SAM" id="MobiDB-lite"/>
    </source>
</evidence>
<proteinExistence type="predicted"/>
<dbReference type="PATRIC" id="fig|633147.7.peg.1232"/>